<sequence length="274" mass="30215">MSFLLTSLGLGFLFAWVERELFLGLLEKGQALRPNFKGKLIPISGGLVFLFSLLPTLLLLDLLFPGRVEKVQLLAFFFFSTLTTLVGLMDDLLGSREASGLKGHFRELLRGKLTTGALKALAVLVAALILFLPHSASVGEALLNTLLVALWVNTLNLFDLRPGRAGKVFLLAWPFFSWAAWGRPELVFLWATGGVLLAFLPLDLRARVMMGDAGSNTLGGVLGLLAAWTLGLQTKVILLAVLLLLHFLTERYSLTTIIARNRWLDFLDRLGRRD</sequence>
<comment type="cofactor">
    <cofactor evidence="7">
        <name>Mg(2+)</name>
        <dbReference type="ChEBI" id="CHEBI:18420"/>
    </cofactor>
</comment>
<dbReference type="InterPro" id="IPR000715">
    <property type="entry name" value="Glycosyl_transferase_4"/>
</dbReference>
<evidence type="ECO:0000256" key="5">
    <source>
        <dbReference type="ARBA" id="ARBA00022989"/>
    </source>
</evidence>
<accession>A0A3D8P650</accession>
<evidence type="ECO:0000256" key="7">
    <source>
        <dbReference type="PIRSR" id="PIRSR600715-1"/>
    </source>
</evidence>
<dbReference type="GO" id="GO:0005886">
    <property type="term" value="C:plasma membrane"/>
    <property type="evidence" value="ECO:0007669"/>
    <property type="project" value="UniProtKB-SubCell"/>
</dbReference>
<proteinExistence type="predicted"/>
<evidence type="ECO:0000256" key="3">
    <source>
        <dbReference type="ARBA" id="ARBA00022679"/>
    </source>
</evidence>
<dbReference type="EMBL" id="QSLN01000003">
    <property type="protein sequence ID" value="RDV83987.1"/>
    <property type="molecule type" value="Genomic_DNA"/>
</dbReference>
<dbReference type="GO" id="GO:0071555">
    <property type="term" value="P:cell wall organization"/>
    <property type="evidence" value="ECO:0007669"/>
    <property type="project" value="TreeGrafter"/>
</dbReference>
<evidence type="ECO:0000256" key="8">
    <source>
        <dbReference type="SAM" id="Phobius"/>
    </source>
</evidence>
<evidence type="ECO:0000313" key="10">
    <source>
        <dbReference type="Proteomes" id="UP000256329"/>
    </source>
</evidence>
<feature type="transmembrane region" description="Helical" evidence="8">
    <location>
        <begin position="186"/>
        <end position="202"/>
    </location>
</feature>
<feature type="binding site" evidence="7">
    <location>
        <position position="212"/>
    </location>
    <ligand>
        <name>Mg(2+)</name>
        <dbReference type="ChEBI" id="CHEBI:18420"/>
    </ligand>
</feature>
<evidence type="ECO:0000313" key="9">
    <source>
        <dbReference type="EMBL" id="RDV83987.1"/>
    </source>
</evidence>
<comment type="caution">
    <text evidence="9">The sequence shown here is derived from an EMBL/GenBank/DDBJ whole genome shotgun (WGS) entry which is preliminary data.</text>
</comment>
<keyword evidence="4 8" id="KW-0812">Transmembrane</keyword>
<keyword evidence="7" id="KW-0460">Magnesium</keyword>
<dbReference type="GO" id="GO:0044038">
    <property type="term" value="P:cell wall macromolecule biosynthetic process"/>
    <property type="evidence" value="ECO:0007669"/>
    <property type="project" value="TreeGrafter"/>
</dbReference>
<gene>
    <name evidence="9" type="ORF">DXX99_03905</name>
</gene>
<reference evidence="9 10" key="1">
    <citation type="submission" date="2018-08" db="EMBL/GenBank/DDBJ databases">
        <title>Form III RuBisCO-mediated autotrophy in Thermodesulfobium bacteria.</title>
        <authorList>
            <person name="Toshchakov S.V."/>
            <person name="Kublanov I.V."/>
            <person name="Frolov E."/>
            <person name="Bonch-Osmolovskaya E.A."/>
            <person name="Tourova T.P."/>
            <person name="Chernych N.A."/>
            <person name="Lebedinsky A.V."/>
        </authorList>
    </citation>
    <scope>NUCLEOTIDE SEQUENCE [LARGE SCALE GENOMIC DNA]</scope>
    <source>
        <strain evidence="9 10">SR</strain>
    </source>
</reference>
<evidence type="ECO:0000256" key="4">
    <source>
        <dbReference type="ARBA" id="ARBA00022692"/>
    </source>
</evidence>
<dbReference type="GO" id="GO:0046872">
    <property type="term" value="F:metal ion binding"/>
    <property type="evidence" value="ECO:0007669"/>
    <property type="project" value="UniProtKB-KW"/>
</dbReference>
<evidence type="ECO:0000256" key="2">
    <source>
        <dbReference type="ARBA" id="ARBA00022475"/>
    </source>
</evidence>
<dbReference type="Pfam" id="PF00953">
    <property type="entry name" value="Glycos_transf_4"/>
    <property type="match status" value="1"/>
</dbReference>
<feature type="transmembrane region" description="Helical" evidence="8">
    <location>
        <begin position="222"/>
        <end position="245"/>
    </location>
</feature>
<feature type="transmembrane region" description="Helical" evidence="8">
    <location>
        <begin position="109"/>
        <end position="132"/>
    </location>
</feature>
<evidence type="ECO:0000256" key="6">
    <source>
        <dbReference type="ARBA" id="ARBA00023136"/>
    </source>
</evidence>
<dbReference type="GO" id="GO:0016780">
    <property type="term" value="F:phosphotransferase activity, for other substituted phosphate groups"/>
    <property type="evidence" value="ECO:0007669"/>
    <property type="project" value="InterPro"/>
</dbReference>
<dbReference type="Proteomes" id="UP000256329">
    <property type="component" value="Unassembled WGS sequence"/>
</dbReference>
<feature type="binding site" evidence="7">
    <location>
        <position position="156"/>
    </location>
    <ligand>
        <name>Mg(2+)</name>
        <dbReference type="ChEBI" id="CHEBI:18420"/>
    </ligand>
</feature>
<dbReference type="OrthoDB" id="2679245at2"/>
<keyword evidence="2" id="KW-1003">Cell membrane</keyword>
<evidence type="ECO:0008006" key="11">
    <source>
        <dbReference type="Google" id="ProtNLM"/>
    </source>
</evidence>
<feature type="transmembrane region" description="Helical" evidence="8">
    <location>
        <begin position="43"/>
        <end position="64"/>
    </location>
</feature>
<dbReference type="PANTHER" id="PTHR22926">
    <property type="entry name" value="PHOSPHO-N-ACETYLMURAMOYL-PENTAPEPTIDE-TRANSFERASE"/>
    <property type="match status" value="1"/>
</dbReference>
<feature type="transmembrane region" description="Helical" evidence="8">
    <location>
        <begin position="71"/>
        <end position="89"/>
    </location>
</feature>
<keyword evidence="3" id="KW-0808">Transferase</keyword>
<organism evidence="9 10">
    <name type="scientific">Ammonifex thiophilus</name>
    <dbReference type="NCBI Taxonomy" id="444093"/>
    <lineage>
        <taxon>Bacteria</taxon>
        <taxon>Bacillati</taxon>
        <taxon>Bacillota</taxon>
        <taxon>Clostridia</taxon>
        <taxon>Thermoanaerobacterales</taxon>
        <taxon>Thermoanaerobacteraceae</taxon>
        <taxon>Ammonifex</taxon>
    </lineage>
</organism>
<keyword evidence="6 8" id="KW-0472">Membrane</keyword>
<dbReference type="PANTHER" id="PTHR22926:SF3">
    <property type="entry name" value="UNDECAPRENYL-PHOSPHATE ALPHA-N-ACETYLGLUCOSAMINYL 1-PHOSPHATE TRANSFERASE"/>
    <property type="match status" value="1"/>
</dbReference>
<dbReference type="AlphaFoldDB" id="A0A3D8P650"/>
<keyword evidence="5 8" id="KW-1133">Transmembrane helix</keyword>
<protein>
    <recommendedName>
        <fullName evidence="11">UDP-N-acetylmuramyl pentapeptide phosphotransferase</fullName>
    </recommendedName>
</protein>
<comment type="subcellular location">
    <subcellularLocation>
        <location evidence="1">Cell membrane</location>
        <topology evidence="1">Multi-pass membrane protein</topology>
    </subcellularLocation>
</comment>
<keyword evidence="7" id="KW-0479">Metal-binding</keyword>
<name>A0A3D8P650_9THEO</name>
<evidence type="ECO:0000256" key="1">
    <source>
        <dbReference type="ARBA" id="ARBA00004651"/>
    </source>
</evidence>
<keyword evidence="10" id="KW-1185">Reference proteome</keyword>
<dbReference type="RefSeq" id="WP_115792207.1">
    <property type="nucleotide sequence ID" value="NZ_QSLN01000003.1"/>
</dbReference>